<evidence type="ECO:0000259" key="7">
    <source>
        <dbReference type="PROSITE" id="PS52027"/>
    </source>
</evidence>
<comment type="caution">
    <text evidence="8">The sequence shown here is derived from an EMBL/GenBank/DDBJ whole genome shotgun (WGS) entry which is preliminary data.</text>
</comment>
<feature type="compositionally biased region" description="Low complexity" evidence="6">
    <location>
        <begin position="230"/>
        <end position="242"/>
    </location>
</feature>
<dbReference type="Pfam" id="PF13913">
    <property type="entry name" value="zf-C2HC_2"/>
    <property type="match status" value="2"/>
</dbReference>
<dbReference type="AlphaFoldDB" id="A0AAW1K1Q3"/>
<gene>
    <name evidence="8" type="ORF">QE152_g25411</name>
</gene>
<dbReference type="GO" id="GO:0008270">
    <property type="term" value="F:zinc ion binding"/>
    <property type="evidence" value="ECO:0007669"/>
    <property type="project" value="UniProtKB-KW"/>
</dbReference>
<evidence type="ECO:0000256" key="3">
    <source>
        <dbReference type="ARBA" id="ARBA00022771"/>
    </source>
</evidence>
<sequence length="348" mass="39229">MAEQLQTMEEAVNLELELLPCVICGRTFLPAPLEKHTKVCEKNATRKRKVFDSLKQRVEGTDLAPFHQKSYLKKNEVAAIQKSENRQSKWKEKHLELVNAIRAAKGKRSSTTLGTPTHERCPSCDRQFGPKAFDRHVEWCKEKKTTIHKSPASVLLAKERLEARTKYKVPPLTKSKRALTREKYSPQTNNRTESVVNVKSVSACALDRSASIRRSKNQSNRKKSPDKMNESGGSSQFEQESQTIIREKVEKSGGDPGVKVVHSEKSFNKDAKKFVEPMKSANKRLPFAKINTISVNDDVEGLTVSSLSLGDTDTARKLVTWKDTLKMSKSDVEGHAQNEQIGKYAVHR</sequence>
<reference evidence="8 9" key="1">
    <citation type="journal article" date="2024" name="BMC Genomics">
        <title>De novo assembly and annotation of Popillia japonica's genome with initial clues to its potential as an invasive pest.</title>
        <authorList>
            <person name="Cucini C."/>
            <person name="Boschi S."/>
            <person name="Funari R."/>
            <person name="Cardaioli E."/>
            <person name="Iannotti N."/>
            <person name="Marturano G."/>
            <person name="Paoli F."/>
            <person name="Bruttini M."/>
            <person name="Carapelli A."/>
            <person name="Frati F."/>
            <person name="Nardi F."/>
        </authorList>
    </citation>
    <scope>NUCLEOTIDE SEQUENCE [LARGE SCALE GENOMIC DNA]</scope>
    <source>
        <strain evidence="8">DMR45628</strain>
    </source>
</reference>
<evidence type="ECO:0000256" key="5">
    <source>
        <dbReference type="PROSITE-ProRule" id="PRU01371"/>
    </source>
</evidence>
<keyword evidence="2" id="KW-0677">Repeat</keyword>
<keyword evidence="3 5" id="KW-0863">Zinc-finger</keyword>
<evidence type="ECO:0000313" key="9">
    <source>
        <dbReference type="Proteomes" id="UP001458880"/>
    </source>
</evidence>
<dbReference type="Proteomes" id="UP001458880">
    <property type="component" value="Unassembled WGS sequence"/>
</dbReference>
<feature type="compositionally biased region" description="Basic residues" evidence="6">
    <location>
        <begin position="211"/>
        <end position="222"/>
    </location>
</feature>
<protein>
    <recommendedName>
        <fullName evidence="7">C2HC/C3H-type domain-containing protein</fullName>
    </recommendedName>
</protein>
<evidence type="ECO:0000256" key="1">
    <source>
        <dbReference type="ARBA" id="ARBA00022723"/>
    </source>
</evidence>
<proteinExistence type="predicted"/>
<dbReference type="PANTHER" id="PTHR13555:SF5">
    <property type="entry name" value="ZINC-FINGER OF A C2HC-TYPE"/>
    <property type="match status" value="1"/>
</dbReference>
<evidence type="ECO:0000256" key="6">
    <source>
        <dbReference type="SAM" id="MobiDB-lite"/>
    </source>
</evidence>
<dbReference type="EMBL" id="JASPKY010000278">
    <property type="protein sequence ID" value="KAK9711526.1"/>
    <property type="molecule type" value="Genomic_DNA"/>
</dbReference>
<evidence type="ECO:0000256" key="2">
    <source>
        <dbReference type="ARBA" id="ARBA00022737"/>
    </source>
</evidence>
<keyword evidence="4" id="KW-0862">Zinc</keyword>
<feature type="domain" description="C2HC/C3H-type" evidence="7">
    <location>
        <begin position="17"/>
        <end position="46"/>
    </location>
</feature>
<dbReference type="PROSITE" id="PS52027">
    <property type="entry name" value="ZF_C2HC_C3H"/>
    <property type="match status" value="2"/>
</dbReference>
<keyword evidence="9" id="KW-1185">Reference proteome</keyword>
<organism evidence="8 9">
    <name type="scientific">Popillia japonica</name>
    <name type="common">Japanese beetle</name>
    <dbReference type="NCBI Taxonomy" id="7064"/>
    <lineage>
        <taxon>Eukaryota</taxon>
        <taxon>Metazoa</taxon>
        <taxon>Ecdysozoa</taxon>
        <taxon>Arthropoda</taxon>
        <taxon>Hexapoda</taxon>
        <taxon>Insecta</taxon>
        <taxon>Pterygota</taxon>
        <taxon>Neoptera</taxon>
        <taxon>Endopterygota</taxon>
        <taxon>Coleoptera</taxon>
        <taxon>Polyphaga</taxon>
        <taxon>Scarabaeiformia</taxon>
        <taxon>Scarabaeidae</taxon>
        <taxon>Rutelinae</taxon>
        <taxon>Popillia</taxon>
    </lineage>
</organism>
<evidence type="ECO:0000256" key="4">
    <source>
        <dbReference type="ARBA" id="ARBA00022833"/>
    </source>
</evidence>
<feature type="region of interest" description="Disordered" evidence="6">
    <location>
        <begin position="167"/>
        <end position="242"/>
    </location>
</feature>
<feature type="domain" description="C2HC/C3H-type" evidence="7">
    <location>
        <begin position="117"/>
        <end position="146"/>
    </location>
</feature>
<dbReference type="PANTHER" id="PTHR13555">
    <property type="entry name" value="C2H2 ZINC FINGER CGI-62-RELATED"/>
    <property type="match status" value="1"/>
</dbReference>
<dbReference type="InterPro" id="IPR049899">
    <property type="entry name" value="Znf_C2HC_C3H"/>
</dbReference>
<feature type="compositionally biased region" description="Polar residues" evidence="6">
    <location>
        <begin position="185"/>
        <end position="200"/>
    </location>
</feature>
<evidence type="ECO:0000313" key="8">
    <source>
        <dbReference type="EMBL" id="KAK9711526.1"/>
    </source>
</evidence>
<accession>A0AAW1K1Q3</accession>
<dbReference type="InterPro" id="IPR026319">
    <property type="entry name" value="ZC2HC1A/B-like"/>
</dbReference>
<keyword evidence="1" id="KW-0479">Metal-binding</keyword>
<name>A0AAW1K1Q3_POPJA</name>
<dbReference type="Gene3D" id="3.30.160.60">
    <property type="entry name" value="Classic Zinc Finger"/>
    <property type="match status" value="1"/>
</dbReference>